<dbReference type="PROSITE" id="PS00191">
    <property type="entry name" value="CYTOCHROME_B5_1"/>
    <property type="match status" value="1"/>
</dbReference>
<dbReference type="Gene3D" id="3.10.120.10">
    <property type="entry name" value="Cytochrome b5-like heme/steroid binding domain"/>
    <property type="match status" value="1"/>
</dbReference>
<dbReference type="InterPro" id="IPR018506">
    <property type="entry name" value="Cyt_B5_heme-BS"/>
</dbReference>
<dbReference type="AlphaFoldDB" id="A0A0D9QNZ2"/>
<organism evidence="7 8">
    <name type="scientific">Plasmodium fragile</name>
    <dbReference type="NCBI Taxonomy" id="5857"/>
    <lineage>
        <taxon>Eukaryota</taxon>
        <taxon>Sar</taxon>
        <taxon>Alveolata</taxon>
        <taxon>Apicomplexa</taxon>
        <taxon>Aconoidasida</taxon>
        <taxon>Haemosporida</taxon>
        <taxon>Plasmodiidae</taxon>
        <taxon>Plasmodium</taxon>
        <taxon>Plasmodium (Plasmodium)</taxon>
    </lineage>
</organism>
<dbReference type="RefSeq" id="XP_012334761.1">
    <property type="nucleotide sequence ID" value="XM_012479338.1"/>
</dbReference>
<protein>
    <recommendedName>
        <fullName evidence="6">Cytochrome b5 heme-binding domain-containing protein</fullName>
    </recommendedName>
</protein>
<dbReference type="VEuPathDB" id="PlasmoDB:AK88_01703"/>
<dbReference type="GO" id="GO:0004128">
    <property type="term" value="F:cytochrome-b5 reductase activity, acting on NAD(P)H"/>
    <property type="evidence" value="ECO:0007669"/>
    <property type="project" value="TreeGrafter"/>
</dbReference>
<dbReference type="Proteomes" id="UP000054561">
    <property type="component" value="Unassembled WGS sequence"/>
</dbReference>
<evidence type="ECO:0000256" key="1">
    <source>
        <dbReference type="ARBA" id="ARBA00022617"/>
    </source>
</evidence>
<dbReference type="GO" id="GO:0005737">
    <property type="term" value="C:cytoplasm"/>
    <property type="evidence" value="ECO:0007669"/>
    <property type="project" value="TreeGrafter"/>
</dbReference>
<dbReference type="GeneID" id="24267017"/>
<dbReference type="OMA" id="FQYHPWV"/>
<dbReference type="InterPro" id="IPR036400">
    <property type="entry name" value="Cyt_B5-like_heme/steroid_sf"/>
</dbReference>
<gene>
    <name evidence="7" type="ORF">AK88_01703</name>
</gene>
<dbReference type="EMBL" id="KQ001659">
    <property type="protein sequence ID" value="KJP88623.1"/>
    <property type="molecule type" value="Genomic_DNA"/>
</dbReference>
<dbReference type="GO" id="GO:0020037">
    <property type="term" value="F:heme binding"/>
    <property type="evidence" value="ECO:0007669"/>
    <property type="project" value="UniProtKB-UniRule"/>
</dbReference>
<keyword evidence="2 4" id="KW-0479">Metal-binding</keyword>
<keyword evidence="3 4" id="KW-0408">Iron</keyword>
<accession>A0A0D9QNZ2</accession>
<dbReference type="InterPro" id="IPR001199">
    <property type="entry name" value="Cyt_B5-like_heme/steroid-bd"/>
</dbReference>
<evidence type="ECO:0000256" key="3">
    <source>
        <dbReference type="ARBA" id="ARBA00023004"/>
    </source>
</evidence>
<evidence type="ECO:0000256" key="2">
    <source>
        <dbReference type="ARBA" id="ARBA00022723"/>
    </source>
</evidence>
<keyword evidence="5" id="KW-0732">Signal</keyword>
<dbReference type="SMART" id="SM01117">
    <property type="entry name" value="Cyt-b5"/>
    <property type="match status" value="1"/>
</dbReference>
<evidence type="ECO:0000313" key="8">
    <source>
        <dbReference type="Proteomes" id="UP000054561"/>
    </source>
</evidence>
<feature type="chain" id="PRO_5002343882" description="Cytochrome b5 heme-binding domain-containing protein" evidence="5">
    <location>
        <begin position="27"/>
        <end position="161"/>
    </location>
</feature>
<feature type="signal peptide" evidence="5">
    <location>
        <begin position="1"/>
        <end position="26"/>
    </location>
</feature>
<evidence type="ECO:0000313" key="7">
    <source>
        <dbReference type="EMBL" id="KJP88623.1"/>
    </source>
</evidence>
<keyword evidence="8" id="KW-1185">Reference proteome</keyword>
<dbReference type="OrthoDB" id="260519at2759"/>
<sequence>MHKRNSTAHFKILLLTIVLLISGAHMQEPEGEDNKLKPVNVERNKEEATCSLRKNIQGANQMLYANLSEGFKNEEELTEGNEKAIKTFTREEVAKHNTKKDAWVIFKNKVYEITYYLLYHPGGEDILAEQAGNDVTEYVFQYHPWVNVERILEHTYKGMTK</sequence>
<dbReference type="GO" id="GO:0046872">
    <property type="term" value="F:metal ion binding"/>
    <property type="evidence" value="ECO:0007669"/>
    <property type="project" value="UniProtKB-UniRule"/>
</dbReference>
<evidence type="ECO:0000259" key="6">
    <source>
        <dbReference type="PROSITE" id="PS50255"/>
    </source>
</evidence>
<dbReference type="PANTHER" id="PTHR46237:SF1">
    <property type="entry name" value="CYTOCHROME B5 REDUCTASE 4"/>
    <property type="match status" value="1"/>
</dbReference>
<keyword evidence="1 4" id="KW-0349">Heme</keyword>
<dbReference type="PANTHER" id="PTHR46237">
    <property type="entry name" value="CYTOCHROME B5 REDUCTASE 4 FAMILY MEMBER"/>
    <property type="match status" value="1"/>
</dbReference>
<evidence type="ECO:0000256" key="5">
    <source>
        <dbReference type="SAM" id="SignalP"/>
    </source>
</evidence>
<feature type="domain" description="Cytochrome b5 heme-binding" evidence="6">
    <location>
        <begin position="85"/>
        <end position="161"/>
    </location>
</feature>
<dbReference type="SUPFAM" id="SSF55856">
    <property type="entry name" value="Cytochrome b5-like heme/steroid binding domain"/>
    <property type="match status" value="1"/>
</dbReference>
<dbReference type="Pfam" id="PF00173">
    <property type="entry name" value="Cyt-b5"/>
    <property type="match status" value="1"/>
</dbReference>
<comment type="similarity">
    <text evidence="4">Belongs to the cytochrome b5 family.</text>
</comment>
<dbReference type="PROSITE" id="PS50255">
    <property type="entry name" value="CYTOCHROME_B5_2"/>
    <property type="match status" value="1"/>
</dbReference>
<dbReference type="InterPro" id="IPR051872">
    <property type="entry name" value="Cytochrome_b5/Flavoprotein_Rdt"/>
</dbReference>
<name>A0A0D9QNZ2_PLAFR</name>
<proteinExistence type="inferred from homology"/>
<reference evidence="7 8" key="1">
    <citation type="submission" date="2014-03" db="EMBL/GenBank/DDBJ databases">
        <title>The Genome Sequence of Plasmodium fragile nilgiri.</title>
        <authorList>
            <consortium name="The Broad Institute Genomics Platform"/>
            <consortium name="The Broad Institute Genome Sequencing Center for Infectious Disease"/>
            <person name="Neafsey D."/>
            <person name="Duraisingh M."/>
            <person name="Young S.K."/>
            <person name="Zeng Q."/>
            <person name="Gargeya S."/>
            <person name="Abouelleil A."/>
            <person name="Alvarado L."/>
            <person name="Chapman S.B."/>
            <person name="Gainer-Dewar J."/>
            <person name="Goldberg J."/>
            <person name="Griggs A."/>
            <person name="Gujja S."/>
            <person name="Hansen M."/>
            <person name="Howarth C."/>
            <person name="Imamovic A."/>
            <person name="Larimer J."/>
            <person name="Pearson M."/>
            <person name="Poon T.W."/>
            <person name="Priest M."/>
            <person name="Roberts A."/>
            <person name="Saif S."/>
            <person name="Shea T."/>
            <person name="Sykes S."/>
            <person name="Wortman J."/>
            <person name="Nusbaum C."/>
            <person name="Birren B."/>
        </authorList>
    </citation>
    <scope>NUCLEOTIDE SEQUENCE [LARGE SCALE GENOMIC DNA]</scope>
    <source>
        <strain evidence="8">nilgiri</strain>
    </source>
</reference>
<evidence type="ECO:0000256" key="4">
    <source>
        <dbReference type="RuleBase" id="RU362121"/>
    </source>
</evidence>